<dbReference type="AlphaFoldDB" id="A0A1Y6C7T6"/>
<evidence type="ECO:0008006" key="5">
    <source>
        <dbReference type="Google" id="ProtNLM"/>
    </source>
</evidence>
<dbReference type="EMBL" id="FWZT01000012">
    <property type="protein sequence ID" value="SMF40615.1"/>
    <property type="molecule type" value="Genomic_DNA"/>
</dbReference>
<sequence length="162" mass="16915">MGTNMKLSLLLIYLLLASACAEGENQRVLPSSSSRPSGLSSDAEAGQQDSDTNQDSADTADEGNQENVDNDAVLTVTYVEVVAPIIQDACVGCHNGAGAAAFLPLDTQATLQAALGSDPDPVTNGFLGRVNDDVNPMPPGGDRIARDAILKLLNDWQANNFL</sequence>
<protein>
    <recommendedName>
        <fullName evidence="5">Planctomycete cytochrome C</fullName>
    </recommendedName>
</protein>
<gene>
    <name evidence="3" type="ORF">SAMN06296036_11293</name>
</gene>
<keyword evidence="2" id="KW-0732">Signal</keyword>
<feature type="compositionally biased region" description="Polar residues" evidence="1">
    <location>
        <begin position="47"/>
        <end position="57"/>
    </location>
</feature>
<organism evidence="3 4">
    <name type="scientific">Pseudobacteriovorax antillogorgiicola</name>
    <dbReference type="NCBI Taxonomy" id="1513793"/>
    <lineage>
        <taxon>Bacteria</taxon>
        <taxon>Pseudomonadati</taxon>
        <taxon>Bdellovibrionota</taxon>
        <taxon>Oligoflexia</taxon>
        <taxon>Oligoflexales</taxon>
        <taxon>Pseudobacteriovoracaceae</taxon>
        <taxon>Pseudobacteriovorax</taxon>
    </lineage>
</organism>
<feature type="region of interest" description="Disordered" evidence="1">
    <location>
        <begin position="27"/>
        <end position="69"/>
    </location>
</feature>
<feature type="chain" id="PRO_5012396231" description="Planctomycete cytochrome C" evidence="2">
    <location>
        <begin position="22"/>
        <end position="162"/>
    </location>
</feature>
<feature type="compositionally biased region" description="Low complexity" evidence="1">
    <location>
        <begin position="29"/>
        <end position="41"/>
    </location>
</feature>
<name>A0A1Y6C7T6_9BACT</name>
<feature type="signal peptide" evidence="2">
    <location>
        <begin position="1"/>
        <end position="21"/>
    </location>
</feature>
<evidence type="ECO:0000256" key="1">
    <source>
        <dbReference type="SAM" id="MobiDB-lite"/>
    </source>
</evidence>
<reference evidence="4" key="1">
    <citation type="submission" date="2017-04" db="EMBL/GenBank/DDBJ databases">
        <authorList>
            <person name="Varghese N."/>
            <person name="Submissions S."/>
        </authorList>
    </citation>
    <scope>NUCLEOTIDE SEQUENCE [LARGE SCALE GENOMIC DNA]</scope>
    <source>
        <strain evidence="4">RKEM611</strain>
    </source>
</reference>
<keyword evidence="4" id="KW-1185">Reference proteome</keyword>
<evidence type="ECO:0000313" key="3">
    <source>
        <dbReference type="EMBL" id="SMF40615.1"/>
    </source>
</evidence>
<dbReference type="Proteomes" id="UP000192907">
    <property type="component" value="Unassembled WGS sequence"/>
</dbReference>
<evidence type="ECO:0000313" key="4">
    <source>
        <dbReference type="Proteomes" id="UP000192907"/>
    </source>
</evidence>
<evidence type="ECO:0000256" key="2">
    <source>
        <dbReference type="SAM" id="SignalP"/>
    </source>
</evidence>
<accession>A0A1Y6C7T6</accession>
<dbReference type="PROSITE" id="PS51257">
    <property type="entry name" value="PROKAR_LIPOPROTEIN"/>
    <property type="match status" value="1"/>
</dbReference>
<proteinExistence type="predicted"/>